<keyword evidence="1" id="KW-0812">Transmembrane</keyword>
<reference evidence="2" key="1">
    <citation type="journal article" date="2020" name="New Phytol.">
        <title>Comparative genomics reveals dynamic genome evolution in host specialist ectomycorrhizal fungi.</title>
        <authorList>
            <person name="Lofgren L.A."/>
            <person name="Nguyen N.H."/>
            <person name="Vilgalys R."/>
            <person name="Ruytinx J."/>
            <person name="Liao H.L."/>
            <person name="Branco S."/>
            <person name="Kuo A."/>
            <person name="LaButti K."/>
            <person name="Lipzen A."/>
            <person name="Andreopoulos W."/>
            <person name="Pangilinan J."/>
            <person name="Riley R."/>
            <person name="Hundley H."/>
            <person name="Na H."/>
            <person name="Barry K."/>
            <person name="Grigoriev I.V."/>
            <person name="Stajich J.E."/>
            <person name="Kennedy P.G."/>
        </authorList>
    </citation>
    <scope>NUCLEOTIDE SEQUENCE</scope>
    <source>
        <strain evidence="2">DOB743</strain>
    </source>
</reference>
<dbReference type="AlphaFoldDB" id="A0A9P7D4Y2"/>
<dbReference type="Proteomes" id="UP000714275">
    <property type="component" value="Unassembled WGS sequence"/>
</dbReference>
<comment type="caution">
    <text evidence="2">The sequence shown here is derived from an EMBL/GenBank/DDBJ whole genome shotgun (WGS) entry which is preliminary data.</text>
</comment>
<sequence length="81" mass="8919">MDKINSGNHVCPLVFHSIPLFVLITILLNLLDAAVCYVQSVQRHTLKLLNVEERTSGVHGRGLTNTVYKLFLVVLGSTSSN</sequence>
<evidence type="ECO:0000313" key="3">
    <source>
        <dbReference type="Proteomes" id="UP000714275"/>
    </source>
</evidence>
<protein>
    <submittedName>
        <fullName evidence="2">Uncharacterized protein</fullName>
    </submittedName>
</protein>
<keyword evidence="1" id="KW-0472">Membrane</keyword>
<name>A0A9P7D4Y2_9AGAM</name>
<accession>A0A9P7D4Y2</accession>
<feature type="transmembrane region" description="Helical" evidence="1">
    <location>
        <begin position="20"/>
        <end position="38"/>
    </location>
</feature>
<organism evidence="2 3">
    <name type="scientific">Suillus placidus</name>
    <dbReference type="NCBI Taxonomy" id="48579"/>
    <lineage>
        <taxon>Eukaryota</taxon>
        <taxon>Fungi</taxon>
        <taxon>Dikarya</taxon>
        <taxon>Basidiomycota</taxon>
        <taxon>Agaricomycotina</taxon>
        <taxon>Agaricomycetes</taxon>
        <taxon>Agaricomycetidae</taxon>
        <taxon>Boletales</taxon>
        <taxon>Suillineae</taxon>
        <taxon>Suillaceae</taxon>
        <taxon>Suillus</taxon>
    </lineage>
</organism>
<dbReference type="OrthoDB" id="10516325at2759"/>
<gene>
    <name evidence="2" type="ORF">EV702DRAFT_1094716</name>
</gene>
<evidence type="ECO:0000313" key="2">
    <source>
        <dbReference type="EMBL" id="KAG1778696.1"/>
    </source>
</evidence>
<dbReference type="EMBL" id="JABBWD010000015">
    <property type="protein sequence ID" value="KAG1778696.1"/>
    <property type="molecule type" value="Genomic_DNA"/>
</dbReference>
<keyword evidence="1" id="KW-1133">Transmembrane helix</keyword>
<feature type="non-terminal residue" evidence="2">
    <location>
        <position position="81"/>
    </location>
</feature>
<keyword evidence="3" id="KW-1185">Reference proteome</keyword>
<proteinExistence type="predicted"/>
<evidence type="ECO:0000256" key="1">
    <source>
        <dbReference type="SAM" id="Phobius"/>
    </source>
</evidence>